<dbReference type="FunFam" id="2.30.30.40:FF:000095">
    <property type="entry name" value="Tyrosine-protein kinase"/>
    <property type="match status" value="1"/>
</dbReference>
<dbReference type="SUPFAM" id="SSF50044">
    <property type="entry name" value="SH3-domain"/>
    <property type="match status" value="1"/>
</dbReference>
<feature type="compositionally biased region" description="Basic and acidic residues" evidence="5">
    <location>
        <begin position="8"/>
        <end position="17"/>
    </location>
</feature>
<keyword evidence="1 4" id="KW-0728">SH3 domain</keyword>
<dbReference type="FunFam" id="3.30.505.10:FF:000010">
    <property type="entry name" value="Tyrosine-protein kinase"/>
    <property type="match status" value="1"/>
</dbReference>
<feature type="non-terminal residue" evidence="8">
    <location>
        <position position="373"/>
    </location>
</feature>
<dbReference type="InterPro" id="IPR035851">
    <property type="entry name" value="HCK_SH2"/>
</dbReference>
<protein>
    <recommendedName>
        <fullName evidence="10">Tyrosine-protein kinase</fullName>
    </recommendedName>
</protein>
<evidence type="ECO:0000256" key="1">
    <source>
        <dbReference type="ARBA" id="ARBA00022443"/>
    </source>
</evidence>
<dbReference type="Gene3D" id="2.30.30.40">
    <property type="entry name" value="SH3 Domains"/>
    <property type="match status" value="1"/>
</dbReference>
<accession>A0A4U1F0A0</accession>
<evidence type="ECO:0000313" key="8">
    <source>
        <dbReference type="EMBL" id="TKC42641.1"/>
    </source>
</evidence>
<keyword evidence="2 3" id="KW-0727">SH2 domain</keyword>
<dbReference type="SMART" id="SM00252">
    <property type="entry name" value="SH2"/>
    <property type="match status" value="1"/>
</dbReference>
<feature type="domain" description="SH3" evidence="7">
    <location>
        <begin position="55"/>
        <end position="115"/>
    </location>
</feature>
<dbReference type="InterPro" id="IPR036860">
    <property type="entry name" value="SH2_dom_sf"/>
</dbReference>
<evidence type="ECO:0000256" key="4">
    <source>
        <dbReference type="PROSITE-ProRule" id="PRU00192"/>
    </source>
</evidence>
<sequence length="373" mass="41598">MGCVKSKFLRDGGKVSKTEPNTSPHSALYVPDPTSSGKRWPDSSNGTPPGSTEGSEEIIVVALYDYEAIHHEDLSFQKGDQMVVLEESGEWWRARSLATRKEGYIPSNYVARVNSLETEEWFFKGISRKDAERQLLAPGNVLGSFMMRDSETTKGSYSLSVRDYDPQHGDTVKHYKIRTLDNGGFYISPRSTFSSLQELVAHYKTGCPQLIRGSIPEGSDGLCQKLTVPCMSSKPQKPWEKDAWEIPRESLRLEKKLGAGQFGEVWMGSLLDFLKSEEGSKQPLPRLIDFSAQDSALPQTKSESHVFVGKPGASDLSSNGHRCSLLATFHKCTIHLPQTLNRLVSRFGLVRSPASPNNLTRLHQLQFSRALEF</sequence>
<dbReference type="CDD" id="cd10363">
    <property type="entry name" value="SH2_Src_HCK"/>
    <property type="match status" value="1"/>
</dbReference>
<dbReference type="Pfam" id="PF00017">
    <property type="entry name" value="SH2"/>
    <property type="match status" value="1"/>
</dbReference>
<dbReference type="PROSITE" id="PS50002">
    <property type="entry name" value="SH3"/>
    <property type="match status" value="1"/>
</dbReference>
<evidence type="ECO:0000256" key="2">
    <source>
        <dbReference type="ARBA" id="ARBA00022999"/>
    </source>
</evidence>
<dbReference type="Gene3D" id="3.30.200.20">
    <property type="entry name" value="Phosphorylase Kinase, domain 1"/>
    <property type="match status" value="1"/>
</dbReference>
<dbReference type="EMBL" id="RWIC01000536">
    <property type="protein sequence ID" value="TKC42641.1"/>
    <property type="molecule type" value="Genomic_DNA"/>
</dbReference>
<dbReference type="PRINTS" id="PR00401">
    <property type="entry name" value="SH2DOMAIN"/>
</dbReference>
<name>A0A4U1F0A0_MONMO</name>
<dbReference type="SUPFAM" id="SSF55550">
    <property type="entry name" value="SH2 domain"/>
    <property type="match status" value="1"/>
</dbReference>
<evidence type="ECO:0008006" key="10">
    <source>
        <dbReference type="Google" id="ProtNLM"/>
    </source>
</evidence>
<dbReference type="SMART" id="SM00326">
    <property type="entry name" value="SH3"/>
    <property type="match status" value="1"/>
</dbReference>
<proteinExistence type="predicted"/>
<dbReference type="InterPro" id="IPR000980">
    <property type="entry name" value="SH2"/>
</dbReference>
<feature type="compositionally biased region" description="Polar residues" evidence="5">
    <location>
        <begin position="33"/>
        <end position="53"/>
    </location>
</feature>
<dbReference type="InterPro" id="IPR001452">
    <property type="entry name" value="SH3_domain"/>
</dbReference>
<dbReference type="Proteomes" id="UP000308365">
    <property type="component" value="Unassembled WGS sequence"/>
</dbReference>
<reference evidence="9" key="1">
    <citation type="journal article" date="2019" name="IScience">
        <title>Narwhal Genome Reveals Long-Term Low Genetic Diversity despite Current Large Abundance Size.</title>
        <authorList>
            <person name="Westbury M.V."/>
            <person name="Petersen B."/>
            <person name="Garde E."/>
            <person name="Heide-Jorgensen M.P."/>
            <person name="Lorenzen E.D."/>
        </authorList>
    </citation>
    <scope>NUCLEOTIDE SEQUENCE [LARGE SCALE GENOMIC DNA]</scope>
</reference>
<evidence type="ECO:0000256" key="3">
    <source>
        <dbReference type="PROSITE-ProRule" id="PRU00191"/>
    </source>
</evidence>
<dbReference type="InterPro" id="IPR043539">
    <property type="entry name" value="Grb2-like"/>
</dbReference>
<evidence type="ECO:0000259" key="7">
    <source>
        <dbReference type="PROSITE" id="PS50002"/>
    </source>
</evidence>
<dbReference type="PRINTS" id="PR00452">
    <property type="entry name" value="SH3DOMAIN"/>
</dbReference>
<feature type="domain" description="SH2" evidence="6">
    <location>
        <begin position="121"/>
        <end position="230"/>
    </location>
</feature>
<gene>
    <name evidence="8" type="ORF">EI555_004951</name>
</gene>
<dbReference type="PROSITE" id="PS50001">
    <property type="entry name" value="SH2"/>
    <property type="match status" value="1"/>
</dbReference>
<evidence type="ECO:0000256" key="5">
    <source>
        <dbReference type="SAM" id="MobiDB-lite"/>
    </source>
</evidence>
<feature type="region of interest" description="Disordered" evidence="5">
    <location>
        <begin position="1"/>
        <end position="54"/>
    </location>
</feature>
<dbReference type="PANTHER" id="PTHR46037">
    <property type="entry name" value="PROTEIN ENHANCER OF SEVENLESS 2B"/>
    <property type="match status" value="1"/>
</dbReference>
<dbReference type="InterPro" id="IPR036028">
    <property type="entry name" value="SH3-like_dom_sf"/>
</dbReference>
<evidence type="ECO:0000313" key="9">
    <source>
        <dbReference type="Proteomes" id="UP000308365"/>
    </source>
</evidence>
<dbReference type="Gene3D" id="3.30.505.10">
    <property type="entry name" value="SH2 domain"/>
    <property type="match status" value="1"/>
</dbReference>
<organism evidence="8 9">
    <name type="scientific">Monodon monoceros</name>
    <name type="common">Narwhal</name>
    <name type="synonym">Ceratodon monodon</name>
    <dbReference type="NCBI Taxonomy" id="40151"/>
    <lineage>
        <taxon>Eukaryota</taxon>
        <taxon>Metazoa</taxon>
        <taxon>Chordata</taxon>
        <taxon>Craniata</taxon>
        <taxon>Vertebrata</taxon>
        <taxon>Euteleostomi</taxon>
        <taxon>Mammalia</taxon>
        <taxon>Eutheria</taxon>
        <taxon>Laurasiatheria</taxon>
        <taxon>Artiodactyla</taxon>
        <taxon>Whippomorpha</taxon>
        <taxon>Cetacea</taxon>
        <taxon>Odontoceti</taxon>
        <taxon>Monodontidae</taxon>
        <taxon>Monodon</taxon>
    </lineage>
</organism>
<dbReference type="Pfam" id="PF00018">
    <property type="entry name" value="SH3_1"/>
    <property type="match status" value="1"/>
</dbReference>
<comment type="caution">
    <text evidence="8">The sequence shown here is derived from an EMBL/GenBank/DDBJ whole genome shotgun (WGS) entry which is preliminary data.</text>
</comment>
<evidence type="ECO:0000259" key="6">
    <source>
        <dbReference type="PROSITE" id="PS50001"/>
    </source>
</evidence>
<dbReference type="AlphaFoldDB" id="A0A4U1F0A0"/>